<proteinExistence type="inferred from homology"/>
<reference evidence="5 6" key="1">
    <citation type="journal article" date="2023" name="Plants (Basel)">
        <title>Bridging the Gap: Combining Genomics and Transcriptomics Approaches to Understand Stylosanthes scabra, an Orphan Legume from the Brazilian Caatinga.</title>
        <authorList>
            <person name="Ferreira-Neto J.R.C."/>
            <person name="da Silva M.D."/>
            <person name="Binneck E."/>
            <person name="de Melo N.F."/>
            <person name="da Silva R.H."/>
            <person name="de Melo A.L.T.M."/>
            <person name="Pandolfi V."/>
            <person name="Bustamante F.O."/>
            <person name="Brasileiro-Vidal A.C."/>
            <person name="Benko-Iseppon A.M."/>
        </authorList>
    </citation>
    <scope>NUCLEOTIDE SEQUENCE [LARGE SCALE GENOMIC DNA]</scope>
    <source>
        <tissue evidence="5">Leaves</tissue>
    </source>
</reference>
<sequence>MNKEGRKHWYLVVVDRPEKQVILLDPNPTKFQDRKRRTATKLVATWMMTCVEASNFDIKVDEVNRMKIAVSLVLKDHNIIGHSIKNKAIENYQLQDDSQDRVVDDIYCS</sequence>
<comment type="similarity">
    <text evidence="1">Belongs to the peptidase C48 family.</text>
</comment>
<evidence type="ECO:0000256" key="3">
    <source>
        <dbReference type="ARBA" id="ARBA00022801"/>
    </source>
</evidence>
<feature type="domain" description="Ubiquitin-like protease family profile" evidence="4">
    <location>
        <begin position="4"/>
        <end position="53"/>
    </location>
</feature>
<evidence type="ECO:0000256" key="1">
    <source>
        <dbReference type="ARBA" id="ARBA00005234"/>
    </source>
</evidence>
<evidence type="ECO:0000313" key="5">
    <source>
        <dbReference type="EMBL" id="MED6206140.1"/>
    </source>
</evidence>
<organism evidence="5 6">
    <name type="scientific">Stylosanthes scabra</name>
    <dbReference type="NCBI Taxonomy" id="79078"/>
    <lineage>
        <taxon>Eukaryota</taxon>
        <taxon>Viridiplantae</taxon>
        <taxon>Streptophyta</taxon>
        <taxon>Embryophyta</taxon>
        <taxon>Tracheophyta</taxon>
        <taxon>Spermatophyta</taxon>
        <taxon>Magnoliopsida</taxon>
        <taxon>eudicotyledons</taxon>
        <taxon>Gunneridae</taxon>
        <taxon>Pentapetalae</taxon>
        <taxon>rosids</taxon>
        <taxon>fabids</taxon>
        <taxon>Fabales</taxon>
        <taxon>Fabaceae</taxon>
        <taxon>Papilionoideae</taxon>
        <taxon>50 kb inversion clade</taxon>
        <taxon>dalbergioids sensu lato</taxon>
        <taxon>Dalbergieae</taxon>
        <taxon>Pterocarpus clade</taxon>
        <taxon>Stylosanthes</taxon>
    </lineage>
</organism>
<evidence type="ECO:0000259" key="4">
    <source>
        <dbReference type="Pfam" id="PF02902"/>
    </source>
</evidence>
<gene>
    <name evidence="5" type="ORF">PIB30_024166</name>
</gene>
<evidence type="ECO:0000313" key="6">
    <source>
        <dbReference type="Proteomes" id="UP001341840"/>
    </source>
</evidence>
<comment type="caution">
    <text evidence="5">The sequence shown here is derived from an EMBL/GenBank/DDBJ whole genome shotgun (WGS) entry which is preliminary data.</text>
</comment>
<keyword evidence="6" id="KW-1185">Reference proteome</keyword>
<dbReference type="Proteomes" id="UP001341840">
    <property type="component" value="Unassembled WGS sequence"/>
</dbReference>
<dbReference type="InterPro" id="IPR038765">
    <property type="entry name" value="Papain-like_cys_pep_sf"/>
</dbReference>
<keyword evidence="2" id="KW-0645">Protease</keyword>
<dbReference type="EMBL" id="JASCZI010241741">
    <property type="protein sequence ID" value="MED6206140.1"/>
    <property type="molecule type" value="Genomic_DNA"/>
</dbReference>
<dbReference type="InterPro" id="IPR003653">
    <property type="entry name" value="Peptidase_C48_C"/>
</dbReference>
<dbReference type="SUPFAM" id="SSF54001">
    <property type="entry name" value="Cysteine proteinases"/>
    <property type="match status" value="1"/>
</dbReference>
<accession>A0ABU6Y6X4</accession>
<protein>
    <recommendedName>
        <fullName evidence="4">Ubiquitin-like protease family profile domain-containing protein</fullName>
    </recommendedName>
</protein>
<evidence type="ECO:0000256" key="2">
    <source>
        <dbReference type="ARBA" id="ARBA00022670"/>
    </source>
</evidence>
<dbReference type="Gene3D" id="3.40.395.10">
    <property type="entry name" value="Adenoviral Proteinase, Chain A"/>
    <property type="match status" value="1"/>
</dbReference>
<name>A0ABU6Y6X4_9FABA</name>
<dbReference type="Pfam" id="PF02902">
    <property type="entry name" value="Peptidase_C48"/>
    <property type="match status" value="1"/>
</dbReference>
<keyword evidence="3" id="KW-0378">Hydrolase</keyword>